<feature type="domain" description="Enoyl reductase (ER)" evidence="1">
    <location>
        <begin position="20"/>
        <end position="324"/>
    </location>
</feature>
<dbReference type="GO" id="GO:0016491">
    <property type="term" value="F:oxidoreductase activity"/>
    <property type="evidence" value="ECO:0007669"/>
    <property type="project" value="UniProtKB-KW"/>
</dbReference>
<dbReference type="InterPro" id="IPR020843">
    <property type="entry name" value="ER"/>
</dbReference>
<dbReference type="InterPro" id="IPR013154">
    <property type="entry name" value="ADH-like_N"/>
</dbReference>
<dbReference type="EMBL" id="JASGBH010000002">
    <property type="protein sequence ID" value="MDI9233073.1"/>
    <property type="molecule type" value="Genomic_DNA"/>
</dbReference>
<name>A0ABT6X4Z6_9BURK</name>
<dbReference type="Pfam" id="PF00107">
    <property type="entry name" value="ADH_zinc_N"/>
    <property type="match status" value="1"/>
</dbReference>
<dbReference type="Gene3D" id="3.40.50.720">
    <property type="entry name" value="NAD(P)-binding Rossmann-like Domain"/>
    <property type="match status" value="1"/>
</dbReference>
<proteinExistence type="predicted"/>
<reference evidence="2" key="1">
    <citation type="submission" date="2023-05" db="EMBL/GenBank/DDBJ databases">
        <title>Limnohabitans sp. strain HM2-2 Genome sequencing and assembly.</title>
        <authorList>
            <person name="Jung Y."/>
        </authorList>
    </citation>
    <scope>NUCLEOTIDE SEQUENCE</scope>
    <source>
        <strain evidence="2">HM2-2</strain>
    </source>
</reference>
<dbReference type="EC" id="1.-.-.-" evidence="2"/>
<organism evidence="2 3">
    <name type="scientific">Limnohabitans lacus</name>
    <dbReference type="NCBI Taxonomy" id="3045173"/>
    <lineage>
        <taxon>Bacteria</taxon>
        <taxon>Pseudomonadati</taxon>
        <taxon>Pseudomonadota</taxon>
        <taxon>Betaproteobacteria</taxon>
        <taxon>Burkholderiales</taxon>
        <taxon>Comamonadaceae</taxon>
        <taxon>Limnohabitans</taxon>
    </lineage>
</organism>
<dbReference type="SUPFAM" id="SSF50129">
    <property type="entry name" value="GroES-like"/>
    <property type="match status" value="1"/>
</dbReference>
<comment type="caution">
    <text evidence="2">The sequence shown here is derived from an EMBL/GenBank/DDBJ whole genome shotgun (WGS) entry which is preliminary data.</text>
</comment>
<dbReference type="InterPro" id="IPR013149">
    <property type="entry name" value="ADH-like_C"/>
</dbReference>
<dbReference type="InterPro" id="IPR051397">
    <property type="entry name" value="Zn-ADH-like_protein"/>
</dbReference>
<evidence type="ECO:0000313" key="3">
    <source>
        <dbReference type="Proteomes" id="UP001431902"/>
    </source>
</evidence>
<dbReference type="SMART" id="SM00829">
    <property type="entry name" value="PKS_ER"/>
    <property type="match status" value="1"/>
</dbReference>
<evidence type="ECO:0000259" key="1">
    <source>
        <dbReference type="SMART" id="SM00829"/>
    </source>
</evidence>
<gene>
    <name evidence="2" type="ORF">QLQ16_04395</name>
</gene>
<sequence length="328" mass="34126">MTYQALQIEKDDAGYRCTLKTLDDSALPEGDVTVQVDFSTINYKDGLAITGKSPVVRKFPLTPGIDLSGTVTESQHGLFKAGDRVVLNGWGVGESHSGGLAQKARLKGDWLVHLPAAFTPRQAMAIGTAGYTAMLCVMALEKHGVTPANGDILVTGAGGGVGSVAIALLAKLGYRVVASTGRLQEADYLRQLGAADVMDRAELSAPGKPLAKERWAGVVDTVGSHTLANACASTKYGGVVTACGLAQGMDFPSSVAPFILRGVTLAGIDSVMAPRAVREAAWARLAQDLDTAQLERMTREVGLADAIGLGVEILAGQVRGRVVVNVNA</sequence>
<dbReference type="SUPFAM" id="SSF51735">
    <property type="entry name" value="NAD(P)-binding Rossmann-fold domains"/>
    <property type="match status" value="1"/>
</dbReference>
<keyword evidence="2" id="KW-0560">Oxidoreductase</keyword>
<keyword evidence="3" id="KW-1185">Reference proteome</keyword>
<dbReference type="RefSeq" id="WP_283223464.1">
    <property type="nucleotide sequence ID" value="NZ_JASGBH010000002.1"/>
</dbReference>
<dbReference type="InterPro" id="IPR014188">
    <property type="entry name" value="Acrylyl-CoA_reductase_AcuI"/>
</dbReference>
<dbReference type="Pfam" id="PF08240">
    <property type="entry name" value="ADH_N"/>
    <property type="match status" value="1"/>
</dbReference>
<evidence type="ECO:0000313" key="2">
    <source>
        <dbReference type="EMBL" id="MDI9233073.1"/>
    </source>
</evidence>
<dbReference type="InterPro" id="IPR011032">
    <property type="entry name" value="GroES-like_sf"/>
</dbReference>
<dbReference type="InterPro" id="IPR036291">
    <property type="entry name" value="NAD(P)-bd_dom_sf"/>
</dbReference>
<dbReference type="PANTHER" id="PTHR43677:SF1">
    <property type="entry name" value="ACRYLYL-COA REDUCTASE ACUI-RELATED"/>
    <property type="match status" value="1"/>
</dbReference>
<dbReference type="PANTHER" id="PTHR43677">
    <property type="entry name" value="SHORT-CHAIN DEHYDROGENASE/REDUCTASE"/>
    <property type="match status" value="1"/>
</dbReference>
<dbReference type="NCBIfam" id="TIGR02823">
    <property type="entry name" value="oxido_YhdH"/>
    <property type="match status" value="1"/>
</dbReference>
<protein>
    <submittedName>
        <fullName evidence="2">MDR family oxidoreductase</fullName>
        <ecNumber evidence="2">1.-.-.-</ecNumber>
    </submittedName>
</protein>
<dbReference type="CDD" id="cd08288">
    <property type="entry name" value="MDR_yhdh"/>
    <property type="match status" value="1"/>
</dbReference>
<dbReference type="Proteomes" id="UP001431902">
    <property type="component" value="Unassembled WGS sequence"/>
</dbReference>
<dbReference type="Gene3D" id="3.90.180.10">
    <property type="entry name" value="Medium-chain alcohol dehydrogenases, catalytic domain"/>
    <property type="match status" value="1"/>
</dbReference>
<accession>A0ABT6X4Z6</accession>